<gene>
    <name evidence="2" type="ORF">E2488_04545</name>
</gene>
<dbReference type="InterPro" id="IPR019734">
    <property type="entry name" value="TPR_rpt"/>
</dbReference>
<dbReference type="EMBL" id="SNQI01000001">
    <property type="protein sequence ID" value="TEW77122.1"/>
    <property type="molecule type" value="Genomic_DNA"/>
</dbReference>
<evidence type="ECO:0000313" key="2">
    <source>
        <dbReference type="EMBL" id="TEW77122.1"/>
    </source>
</evidence>
<dbReference type="PROSITE" id="PS50005">
    <property type="entry name" value="TPR"/>
    <property type="match status" value="3"/>
</dbReference>
<dbReference type="SMART" id="SM00028">
    <property type="entry name" value="TPR"/>
    <property type="match status" value="9"/>
</dbReference>
<dbReference type="SUPFAM" id="SSF48452">
    <property type="entry name" value="TPR-like"/>
    <property type="match status" value="2"/>
</dbReference>
<evidence type="ECO:0000256" key="1">
    <source>
        <dbReference type="PROSITE-ProRule" id="PRU00339"/>
    </source>
</evidence>
<feature type="repeat" description="TPR" evidence="1">
    <location>
        <begin position="267"/>
        <end position="300"/>
    </location>
</feature>
<feature type="repeat" description="TPR" evidence="1">
    <location>
        <begin position="199"/>
        <end position="232"/>
    </location>
</feature>
<dbReference type="PANTHER" id="PTHR12558:SF13">
    <property type="entry name" value="CELL DIVISION CYCLE PROTEIN 27 HOMOLOG"/>
    <property type="match status" value="1"/>
</dbReference>
<dbReference type="InterPro" id="IPR011990">
    <property type="entry name" value="TPR-like_helical_dom_sf"/>
</dbReference>
<dbReference type="Pfam" id="PF13181">
    <property type="entry name" value="TPR_8"/>
    <property type="match status" value="3"/>
</dbReference>
<comment type="caution">
    <text evidence="2">The sequence shown here is derived from an EMBL/GenBank/DDBJ whole genome shotgun (WGS) entry which is preliminary data.</text>
</comment>
<keyword evidence="3" id="KW-1185">Reference proteome</keyword>
<dbReference type="PANTHER" id="PTHR12558">
    <property type="entry name" value="CELL DIVISION CYCLE 16,23,27"/>
    <property type="match status" value="1"/>
</dbReference>
<evidence type="ECO:0000313" key="3">
    <source>
        <dbReference type="Proteomes" id="UP000298517"/>
    </source>
</evidence>
<organism evidence="2 3">
    <name type="scientific">Gramella jeungdoensis</name>
    <dbReference type="NCBI Taxonomy" id="708091"/>
    <lineage>
        <taxon>Bacteria</taxon>
        <taxon>Pseudomonadati</taxon>
        <taxon>Bacteroidota</taxon>
        <taxon>Flavobacteriia</taxon>
        <taxon>Flavobacteriales</taxon>
        <taxon>Flavobacteriaceae</taxon>
        <taxon>Christiangramia</taxon>
    </lineage>
</organism>
<keyword evidence="1" id="KW-0802">TPR repeat</keyword>
<dbReference type="AlphaFoldDB" id="A0A4Y8AZ75"/>
<dbReference type="RefSeq" id="WP_134247130.1">
    <property type="nucleotide sequence ID" value="NZ_SNQI01000001.1"/>
</dbReference>
<reference evidence="2 3" key="1">
    <citation type="journal article" date="2011" name="J. Microbiol.">
        <title>Gramella jeungdoensis sp. nov., isolated from a solar saltern in Korea.</title>
        <authorList>
            <person name="Joung Y."/>
            <person name="Kim H."/>
            <person name="Jang T."/>
            <person name="Ahn T.S."/>
            <person name="Joh K."/>
        </authorList>
    </citation>
    <scope>NUCLEOTIDE SEQUENCE [LARGE SCALE GENOMIC DNA]</scope>
    <source>
        <strain evidence="2 3">KCTC 23123</strain>
    </source>
</reference>
<feature type="repeat" description="TPR" evidence="1">
    <location>
        <begin position="131"/>
        <end position="164"/>
    </location>
</feature>
<dbReference type="OrthoDB" id="9803982at2"/>
<protein>
    <submittedName>
        <fullName evidence="2">Tetratricopeptide repeat protein</fullName>
    </submittedName>
</protein>
<name>A0A4Y8AZ75_9FLAO</name>
<accession>A0A4Y8AZ75</accession>
<sequence>MSLTPKENNLPLTKFESMLKTNSVYFFDSIEFEEIIHFYIDSGKISLAKKAIVLGLKQHPNSILLKLLRAELMIFDGEFDKAASLLKDLQAIEPTNEEIYVQQASIFSKKDKHQQAIDALKIALLYTDDEADILAMIGMEYLFLDNFDEARLNFAKCLKVDFDDYSSLYNVIYCFDMQSQHAEAIEYLNEYIDKDPYSEVAWHQLGRQYFILENYTEALRAFDYAVLIDEFFVGAYLEKAKTLEQLKEYNEAIENYKITIDLDDPTSFVYLRIGECYEKLNRSSLAIQYYKKAVHEDPLLDKAWLAIAEISIVNKNYYKALFYINKAIEIDEKNSLYWRKYAEINLKLSFFEEAVRAFQNCILLQDFDIAIWVGLSDVLCYLGDYKDALINLQKASKVFKDFAELEYRLSGIYFKISNFSKGKEHLINALIIDFEYHNEIKDLFPEVYKMQEVLDIINDFKNTSF</sequence>
<dbReference type="Pfam" id="PF13432">
    <property type="entry name" value="TPR_16"/>
    <property type="match status" value="1"/>
</dbReference>
<proteinExistence type="predicted"/>
<dbReference type="Gene3D" id="1.25.40.10">
    <property type="entry name" value="Tetratricopeptide repeat domain"/>
    <property type="match status" value="3"/>
</dbReference>
<dbReference type="Proteomes" id="UP000298517">
    <property type="component" value="Unassembled WGS sequence"/>
</dbReference>